<reference evidence="2" key="1">
    <citation type="journal article" date="2012" name="PLoS ONE">
        <title>Gene sets for utilization of primary and secondary nutrition supplies in the distal gut of endangered iberian lynx.</title>
        <authorList>
            <person name="Alcaide M."/>
            <person name="Messina E."/>
            <person name="Richter M."/>
            <person name="Bargiela R."/>
            <person name="Peplies J."/>
            <person name="Huws S.A."/>
            <person name="Newbold C.J."/>
            <person name="Golyshin P.N."/>
            <person name="Simon M.A."/>
            <person name="Lopez G."/>
            <person name="Yakimov M.M."/>
            <person name="Ferrer M."/>
        </authorList>
    </citation>
    <scope>NUCLEOTIDE SEQUENCE</scope>
</reference>
<gene>
    <name evidence="2" type="ORF">EVA_21722</name>
</gene>
<evidence type="ECO:0000313" key="2">
    <source>
        <dbReference type="EMBL" id="EJW90171.1"/>
    </source>
</evidence>
<accession>J9F5K0</accession>
<feature type="non-terminal residue" evidence="2">
    <location>
        <position position="47"/>
    </location>
</feature>
<organism evidence="2">
    <name type="scientific">gut metagenome</name>
    <dbReference type="NCBI Taxonomy" id="749906"/>
    <lineage>
        <taxon>unclassified sequences</taxon>
        <taxon>metagenomes</taxon>
        <taxon>organismal metagenomes</taxon>
    </lineage>
</organism>
<sequence>MISVGCFSGKEQYFGLDDVDGKAMLGFILAVLLPVGGKVLQVIDAFL</sequence>
<keyword evidence="1" id="KW-1133">Transmembrane helix</keyword>
<comment type="caution">
    <text evidence="2">The sequence shown here is derived from an EMBL/GenBank/DDBJ whole genome shotgun (WGS) entry which is preliminary data.</text>
</comment>
<evidence type="ECO:0000256" key="1">
    <source>
        <dbReference type="SAM" id="Phobius"/>
    </source>
</evidence>
<dbReference type="EMBL" id="AMCI01008998">
    <property type="protein sequence ID" value="EJW90171.1"/>
    <property type="molecule type" value="Genomic_DNA"/>
</dbReference>
<keyword evidence="1" id="KW-0472">Membrane</keyword>
<name>J9F5K0_9ZZZZ</name>
<protein>
    <submittedName>
        <fullName evidence="2">Uncharacterized protein</fullName>
    </submittedName>
</protein>
<dbReference type="AlphaFoldDB" id="J9F5K0"/>
<keyword evidence="1" id="KW-0812">Transmembrane</keyword>
<proteinExistence type="predicted"/>
<feature type="transmembrane region" description="Helical" evidence="1">
    <location>
        <begin position="23"/>
        <end position="43"/>
    </location>
</feature>